<evidence type="ECO:0000313" key="2">
    <source>
        <dbReference type="Proteomes" id="UP000179807"/>
    </source>
</evidence>
<dbReference type="Proteomes" id="UP000179807">
    <property type="component" value="Unassembled WGS sequence"/>
</dbReference>
<dbReference type="RefSeq" id="XP_068367013.1">
    <property type="nucleotide sequence ID" value="XM_068498651.1"/>
</dbReference>
<sequence>MSKESALKVMNKMVDAVNNPLWTSRDSLLLTLKRKIEIADEKAAMEEIEKFIRVYVAYSGYGRIKIALDNIERNIGDVRSKNVMDSIDYITAVSALDGSGEMKNQLKMFPSAKHPKITLPHDVKVLYGKEKIDESDIQRYLKDVISFTDINVNDILRIIKKKYPNFCLDDEFTFAKIDQKPLSQNCAYVVDPVLQPYAPGLKQNHSQECLQVIPPAQMVHSTYQTPSPVEIPPYPNYATQAPVFTPTNVRP</sequence>
<comment type="caution">
    <text evidence="1">The sequence shown here is derived from an EMBL/GenBank/DDBJ whole genome shotgun (WGS) entry which is preliminary data.</text>
</comment>
<organism evidence="1 2">
    <name type="scientific">Tritrichomonas foetus</name>
    <dbReference type="NCBI Taxonomy" id="1144522"/>
    <lineage>
        <taxon>Eukaryota</taxon>
        <taxon>Metamonada</taxon>
        <taxon>Parabasalia</taxon>
        <taxon>Tritrichomonadida</taxon>
        <taxon>Tritrichomonadidae</taxon>
        <taxon>Tritrichomonas</taxon>
    </lineage>
</organism>
<proteinExistence type="predicted"/>
<dbReference type="EMBL" id="MLAK01000461">
    <property type="protein sequence ID" value="OHT13877.1"/>
    <property type="molecule type" value="Genomic_DNA"/>
</dbReference>
<evidence type="ECO:0000313" key="1">
    <source>
        <dbReference type="EMBL" id="OHT13877.1"/>
    </source>
</evidence>
<protein>
    <submittedName>
        <fullName evidence="1">Uncharacterized protein</fullName>
    </submittedName>
</protein>
<name>A0A1J4KWG9_9EUKA</name>
<reference evidence="1" key="1">
    <citation type="submission" date="2016-10" db="EMBL/GenBank/DDBJ databases">
        <authorList>
            <person name="Benchimol M."/>
            <person name="Almeida L.G."/>
            <person name="Vasconcelos A.T."/>
            <person name="Perreira-Neves A."/>
            <person name="Rosa I.A."/>
            <person name="Tasca T."/>
            <person name="Bogo M.R."/>
            <person name="de Souza W."/>
        </authorList>
    </citation>
    <scope>NUCLEOTIDE SEQUENCE [LARGE SCALE GENOMIC DNA]</scope>
    <source>
        <strain evidence="1">K</strain>
    </source>
</reference>
<dbReference type="GeneID" id="94833355"/>
<keyword evidence="2" id="KW-1185">Reference proteome</keyword>
<dbReference type="VEuPathDB" id="TrichDB:TRFO_15903"/>
<accession>A0A1J4KWG9</accession>
<dbReference type="AlphaFoldDB" id="A0A1J4KWG9"/>
<gene>
    <name evidence="1" type="ORF">TRFO_15903</name>
</gene>